<evidence type="ECO:0000313" key="2">
    <source>
        <dbReference type="EMBL" id="PKF68226.1"/>
    </source>
</evidence>
<reference evidence="2 3" key="1">
    <citation type="submission" date="2017-12" db="EMBL/GenBank/DDBJ databases">
        <title>Corynebacterium mastitidis 16-1433 Genome.</title>
        <authorList>
            <person name="Gulvik C.A."/>
        </authorList>
    </citation>
    <scope>NUCLEOTIDE SEQUENCE [LARGE SCALE GENOMIC DNA]</scope>
    <source>
        <strain evidence="2 3">16-1433</strain>
    </source>
</reference>
<dbReference type="AlphaFoldDB" id="A0A2N0X6A1"/>
<dbReference type="OrthoDB" id="4793422at2"/>
<gene>
    <name evidence="2" type="ORF">CXB45_08030</name>
</gene>
<proteinExistence type="predicted"/>
<keyword evidence="1" id="KW-0472">Membrane</keyword>
<feature type="transmembrane region" description="Helical" evidence="1">
    <location>
        <begin position="6"/>
        <end position="26"/>
    </location>
</feature>
<keyword evidence="1" id="KW-1133">Transmembrane helix</keyword>
<evidence type="ECO:0000256" key="1">
    <source>
        <dbReference type="SAM" id="Phobius"/>
    </source>
</evidence>
<comment type="caution">
    <text evidence="2">The sequence shown here is derived from an EMBL/GenBank/DDBJ whole genome shotgun (WGS) entry which is preliminary data.</text>
</comment>
<evidence type="ECO:0000313" key="3">
    <source>
        <dbReference type="Proteomes" id="UP000233249"/>
    </source>
</evidence>
<dbReference type="STRING" id="1121365.GCA_000375365_01427"/>
<dbReference type="EMBL" id="PJAF01000023">
    <property type="protein sequence ID" value="PKF68226.1"/>
    <property type="molecule type" value="Genomic_DNA"/>
</dbReference>
<dbReference type="Pfam" id="PF10739">
    <property type="entry name" value="DUF2550"/>
    <property type="match status" value="1"/>
</dbReference>
<accession>A0A2N0X6A1</accession>
<dbReference type="Proteomes" id="UP000233249">
    <property type="component" value="Unassembled WGS sequence"/>
</dbReference>
<organism evidence="2 3">
    <name type="scientific">Corynebacterium mastitidis</name>
    <dbReference type="NCBI Taxonomy" id="161890"/>
    <lineage>
        <taxon>Bacteria</taxon>
        <taxon>Bacillati</taxon>
        <taxon>Actinomycetota</taxon>
        <taxon>Actinomycetes</taxon>
        <taxon>Mycobacteriales</taxon>
        <taxon>Corynebacteriaceae</taxon>
        <taxon>Corynebacterium</taxon>
    </lineage>
</organism>
<name>A0A2N0X6A1_9CORY</name>
<protein>
    <submittedName>
        <fullName evidence="2">DUF2550 domain-containing protein</fullName>
    </submittedName>
</protein>
<dbReference type="InterPro" id="IPR019675">
    <property type="entry name" value="DUF2550"/>
</dbReference>
<dbReference type="RefSeq" id="WP_101173968.1">
    <property type="nucleotide sequence ID" value="NZ_JAKRKB010000002.1"/>
</dbReference>
<sequence length="155" mass="17808">MDILAVWLMVALLVGVLALLGAWRFFGLRSRGTTVVLRRLPAAGTHGWRHGLIRYEGEELCYYKLRSLAPVADIIFDRQALSLASQRDLTAREASFMAEGIRVLELCHGNESWEVAADARTEMALRAWLESAPHERQQRPDYRVLKRRITHLRQR</sequence>
<keyword evidence="1" id="KW-0812">Transmembrane</keyword>